<dbReference type="GO" id="GO:0006749">
    <property type="term" value="P:glutathione metabolic process"/>
    <property type="evidence" value="ECO:0007669"/>
    <property type="project" value="TreeGrafter"/>
</dbReference>
<dbReference type="InterPro" id="IPR043129">
    <property type="entry name" value="ATPase_NBD"/>
</dbReference>
<name>A0A3P1SJ81_9GAMM</name>
<evidence type="ECO:0000259" key="1">
    <source>
        <dbReference type="Pfam" id="PF01968"/>
    </source>
</evidence>
<dbReference type="InterPro" id="IPR008040">
    <property type="entry name" value="Hydant_A_N"/>
</dbReference>
<dbReference type="InterPro" id="IPR002821">
    <property type="entry name" value="Hydantoinase_A"/>
</dbReference>
<dbReference type="AlphaFoldDB" id="A0A3P1SJ81"/>
<evidence type="ECO:0000259" key="2">
    <source>
        <dbReference type="Pfam" id="PF05378"/>
    </source>
</evidence>
<keyword evidence="4" id="KW-1185">Reference proteome</keyword>
<evidence type="ECO:0000313" key="3">
    <source>
        <dbReference type="EMBL" id="RRC97107.1"/>
    </source>
</evidence>
<dbReference type="InterPro" id="IPR045079">
    <property type="entry name" value="Oxoprolinase-like"/>
</dbReference>
<dbReference type="PANTHER" id="PTHR11365">
    <property type="entry name" value="5-OXOPROLINASE RELATED"/>
    <property type="match status" value="1"/>
</dbReference>
<dbReference type="Pfam" id="PF01968">
    <property type="entry name" value="Hydantoinase_A"/>
    <property type="match status" value="1"/>
</dbReference>
<dbReference type="Gene3D" id="3.30.420.40">
    <property type="match status" value="1"/>
</dbReference>
<proteinExistence type="predicted"/>
<dbReference type="RefSeq" id="WP_124927818.1">
    <property type="nucleotide sequence ID" value="NZ_BMOH01000003.1"/>
</dbReference>
<gene>
    <name evidence="3" type="ORF">EHS89_19350</name>
</gene>
<dbReference type="OrthoDB" id="9768323at2"/>
<dbReference type="SUPFAM" id="SSF53067">
    <property type="entry name" value="Actin-like ATPase domain"/>
    <property type="match status" value="1"/>
</dbReference>
<dbReference type="Pfam" id="PF05378">
    <property type="entry name" value="Hydant_A_N"/>
    <property type="match status" value="1"/>
</dbReference>
<dbReference type="Proteomes" id="UP000267535">
    <property type="component" value="Unassembled WGS sequence"/>
</dbReference>
<protein>
    <submittedName>
        <fullName evidence="3">Hydantoinase/oxoprolinase family protein</fullName>
    </submittedName>
</protein>
<sequence>MAFRLGIDTGGTYTDAVLVDDQQQVVATYKSLTTRYDLTIGIDNALSGLPAEMMTDITLVSLSTTLTTNSVVEGQGAPVCVLLPGYNERQIAQSGLLDIVTDEGAVLLTGGHDANGDESEPLDEAAARNAILALKDKVSAFAISAMFGTRNTSHEVRLRTLVEELTGKPVACGHELASSLGAPQRALTAVLNARMVPYIQRLISSVKEILSHHQIVAPLMIVKGDGSLVNTDTALQQPVATVLSGPAASVVGACALSGLKNTIVADMGGTTTDIAIVSNGQPELCSEGARVGDWQPMVEAVRVYSVGLGGDSEIHYSTAEGIGIGPRRVVPMCLLGHQYPWVLERLEHQLNDYPNARNNRFVMRLEANEVLLNQLGEHERYAWERLADGPIELEAAVMEDRNLGRSLAKLQRAGLAIYSGFTPSDVAHVLGLSKHWSTDTANLAAKVWAKQLRNLYGMGKWELGDAKEPCREVYQLIVTKISTTLVEAGLHQAGKLSEARAQNLAGLLTELIFNSEQEPGAGALFNLDFAADYPLVAVGAPSASYYPVVADMLGTELILPEHGNVANAVGAVMGSVVQRAKVTISQPTYGAFSLYHKGEPKRFSNLQEAEHCAEQIVREEALKAALAAGAASVEVVISKEENHITHDIDGDLFLDSEVIATATGRPDCRALVLNAKGDSETSVDISHDVGTDLASASDASSRYNIH</sequence>
<dbReference type="EMBL" id="RQXV01000014">
    <property type="protein sequence ID" value="RRC97107.1"/>
    <property type="molecule type" value="Genomic_DNA"/>
</dbReference>
<evidence type="ECO:0000313" key="4">
    <source>
        <dbReference type="Proteomes" id="UP000267535"/>
    </source>
</evidence>
<dbReference type="GO" id="GO:0005829">
    <property type="term" value="C:cytosol"/>
    <property type="evidence" value="ECO:0007669"/>
    <property type="project" value="TreeGrafter"/>
</dbReference>
<organism evidence="3 4">
    <name type="scientific">Amphritea balenae</name>
    <dbReference type="NCBI Taxonomy" id="452629"/>
    <lineage>
        <taxon>Bacteria</taxon>
        <taxon>Pseudomonadati</taxon>
        <taxon>Pseudomonadota</taxon>
        <taxon>Gammaproteobacteria</taxon>
        <taxon>Oceanospirillales</taxon>
        <taxon>Oceanospirillaceae</taxon>
        <taxon>Amphritea</taxon>
    </lineage>
</organism>
<feature type="domain" description="Hydantoinase/oxoprolinase N-terminal" evidence="2">
    <location>
        <begin position="4"/>
        <end position="164"/>
    </location>
</feature>
<dbReference type="PANTHER" id="PTHR11365:SF2">
    <property type="entry name" value="5-OXOPROLINASE"/>
    <property type="match status" value="1"/>
</dbReference>
<reference evidence="3 4" key="1">
    <citation type="submission" date="2018-11" db="EMBL/GenBank/DDBJ databases">
        <title>The draft genome sequence of Amphritea balenae JAMM 1525T.</title>
        <authorList>
            <person name="Fang Z."/>
            <person name="Zhang Y."/>
            <person name="Han X."/>
        </authorList>
    </citation>
    <scope>NUCLEOTIDE SEQUENCE [LARGE SCALE GENOMIC DNA]</scope>
    <source>
        <strain evidence="3 4">JAMM 1525</strain>
    </source>
</reference>
<comment type="caution">
    <text evidence="3">The sequence shown here is derived from an EMBL/GenBank/DDBJ whole genome shotgun (WGS) entry which is preliminary data.</text>
</comment>
<dbReference type="GO" id="GO:0017168">
    <property type="term" value="F:5-oxoprolinase (ATP-hydrolyzing) activity"/>
    <property type="evidence" value="ECO:0007669"/>
    <property type="project" value="TreeGrafter"/>
</dbReference>
<feature type="domain" description="Hydantoinase A/oxoprolinase" evidence="1">
    <location>
        <begin position="185"/>
        <end position="327"/>
    </location>
</feature>
<accession>A0A3P1SJ81</accession>